<dbReference type="AlphaFoldDB" id="A0AAV5HQJ9"/>
<organism evidence="2 3">
    <name type="scientific">Rubroshorea leprosula</name>
    <dbReference type="NCBI Taxonomy" id="152421"/>
    <lineage>
        <taxon>Eukaryota</taxon>
        <taxon>Viridiplantae</taxon>
        <taxon>Streptophyta</taxon>
        <taxon>Embryophyta</taxon>
        <taxon>Tracheophyta</taxon>
        <taxon>Spermatophyta</taxon>
        <taxon>Magnoliopsida</taxon>
        <taxon>eudicotyledons</taxon>
        <taxon>Gunneridae</taxon>
        <taxon>Pentapetalae</taxon>
        <taxon>rosids</taxon>
        <taxon>malvids</taxon>
        <taxon>Malvales</taxon>
        <taxon>Dipterocarpaceae</taxon>
        <taxon>Rubroshorea</taxon>
    </lineage>
</organism>
<evidence type="ECO:0000313" key="3">
    <source>
        <dbReference type="Proteomes" id="UP001054252"/>
    </source>
</evidence>
<accession>A0AAV5HQJ9</accession>
<dbReference type="Proteomes" id="UP001054252">
    <property type="component" value="Unassembled WGS sequence"/>
</dbReference>
<sequence length="489" mass="56295">MAVSYPKPEQITPTKQEQPAVRSRARQIRKLHAGEGRFLGSRCVLEQEGRRNLQAFSLISQRLAGFPFFFFSFGCSGKQEEQKWAGEERGKGRKEISHPYPNSPLLMWEFYKNVELCRYDLNMVDGIWYLQPERTLEDGLMQIVNDNSVREREENDNVVDNFQPNVSEDGVGVETFDEVVASVIEERVGVEAHDGAVASDGGNLDNEGVSVKSDDGEEDHIIDILKLTNNDIKRHYSSTAAHGTQHVNEDDEIESDEEDRYISTLNEKGVKSNMALVELKRIKPSAVLTIMNTHLRFWSKAFFKEANKCDVVDNMCEVVNGLILEARHKAIFSMMEDLRAMCGKRTVVRQEYEIANLLRILVPKFGQKLLLLEQVVGEAHFYGLVVKGMRHAVIVINYREENDEDYVAHWFNKHMFMASYENEVPVIEGMHQWKETRMPPMDPPIPRKMPNRHKKKRLLEEWEGKTKVGRKGRLMTYQICIKKGTTQIM</sequence>
<proteinExistence type="predicted"/>
<comment type="caution">
    <text evidence="2">The sequence shown here is derived from an EMBL/GenBank/DDBJ whole genome shotgun (WGS) entry which is preliminary data.</text>
</comment>
<keyword evidence="3" id="KW-1185">Reference proteome</keyword>
<reference evidence="2 3" key="1">
    <citation type="journal article" date="2021" name="Commun. Biol.">
        <title>The genome of Shorea leprosula (Dipterocarpaceae) highlights the ecological relevance of drought in aseasonal tropical rainforests.</title>
        <authorList>
            <person name="Ng K.K.S."/>
            <person name="Kobayashi M.J."/>
            <person name="Fawcett J.A."/>
            <person name="Hatakeyama M."/>
            <person name="Paape T."/>
            <person name="Ng C.H."/>
            <person name="Ang C.C."/>
            <person name="Tnah L.H."/>
            <person name="Lee C.T."/>
            <person name="Nishiyama T."/>
            <person name="Sese J."/>
            <person name="O'Brien M.J."/>
            <person name="Copetti D."/>
            <person name="Mohd Noor M.I."/>
            <person name="Ong R.C."/>
            <person name="Putra M."/>
            <person name="Sireger I.Z."/>
            <person name="Indrioko S."/>
            <person name="Kosugi Y."/>
            <person name="Izuno A."/>
            <person name="Isagi Y."/>
            <person name="Lee S.L."/>
            <person name="Shimizu K.K."/>
        </authorList>
    </citation>
    <scope>NUCLEOTIDE SEQUENCE [LARGE SCALE GENOMIC DNA]</scope>
    <source>
        <strain evidence="2">214</strain>
    </source>
</reference>
<name>A0AAV5HQJ9_9ROSI</name>
<protein>
    <submittedName>
        <fullName evidence="2">Uncharacterized protein</fullName>
    </submittedName>
</protein>
<evidence type="ECO:0000256" key="1">
    <source>
        <dbReference type="SAM" id="MobiDB-lite"/>
    </source>
</evidence>
<evidence type="ECO:0000313" key="2">
    <source>
        <dbReference type="EMBL" id="GKU88827.1"/>
    </source>
</evidence>
<dbReference type="EMBL" id="BPVZ01000003">
    <property type="protein sequence ID" value="GKU88827.1"/>
    <property type="molecule type" value="Genomic_DNA"/>
</dbReference>
<feature type="region of interest" description="Disordered" evidence="1">
    <location>
        <begin position="1"/>
        <end position="22"/>
    </location>
</feature>
<gene>
    <name evidence="2" type="ORF">SLEP1_g3045</name>
</gene>